<reference evidence="7" key="1">
    <citation type="submission" date="2016-10" db="EMBL/GenBank/DDBJ databases">
        <authorList>
            <person name="Varghese N."/>
            <person name="Submissions S."/>
        </authorList>
    </citation>
    <scope>NUCLEOTIDE SEQUENCE [LARGE SCALE GENOMIC DNA]</scope>
    <source>
        <strain evidence="7">DSM 21368</strain>
    </source>
</reference>
<dbReference type="CDD" id="cd00110">
    <property type="entry name" value="LamG"/>
    <property type="match status" value="1"/>
</dbReference>
<dbReference type="InterPro" id="IPR018905">
    <property type="entry name" value="A-galactase_NEW3"/>
</dbReference>
<dbReference type="Pfam" id="PF07859">
    <property type="entry name" value="Abhydrolase_3"/>
    <property type="match status" value="1"/>
</dbReference>
<dbReference type="Pfam" id="PF10633">
    <property type="entry name" value="NPCBM_assoc"/>
    <property type="match status" value="1"/>
</dbReference>
<keyword evidence="2" id="KW-0378">Hydrolase</keyword>
<keyword evidence="7" id="KW-1185">Reference proteome</keyword>
<feature type="domain" description="Alpha-galactosidase NEW3" evidence="5">
    <location>
        <begin position="641"/>
        <end position="708"/>
    </location>
</feature>
<dbReference type="PANTHER" id="PTHR48081">
    <property type="entry name" value="AB HYDROLASE SUPERFAMILY PROTEIN C4A8.06C"/>
    <property type="match status" value="1"/>
</dbReference>
<accession>A0A1H5M9J3</accession>
<organism evidence="6 7">
    <name type="scientific">Ruania alba</name>
    <dbReference type="NCBI Taxonomy" id="648782"/>
    <lineage>
        <taxon>Bacteria</taxon>
        <taxon>Bacillati</taxon>
        <taxon>Actinomycetota</taxon>
        <taxon>Actinomycetes</taxon>
        <taxon>Micrococcales</taxon>
        <taxon>Ruaniaceae</taxon>
        <taxon>Ruania</taxon>
    </lineage>
</organism>
<feature type="domain" description="Alpha/beta hydrolase fold-3" evidence="4">
    <location>
        <begin position="70"/>
        <end position="257"/>
    </location>
</feature>
<dbReference type="InterPro" id="IPR050300">
    <property type="entry name" value="GDXG_lipolytic_enzyme"/>
</dbReference>
<gene>
    <name evidence="6" type="ORF">SAMN04488554_3226</name>
</gene>
<dbReference type="EMBL" id="FNTX01000002">
    <property type="protein sequence ID" value="SEE85823.1"/>
    <property type="molecule type" value="Genomic_DNA"/>
</dbReference>
<feature type="signal peptide" evidence="3">
    <location>
        <begin position="1"/>
        <end position="23"/>
    </location>
</feature>
<dbReference type="InterPro" id="IPR013320">
    <property type="entry name" value="ConA-like_dom_sf"/>
</dbReference>
<dbReference type="InterPro" id="IPR006311">
    <property type="entry name" value="TAT_signal"/>
</dbReference>
<evidence type="ECO:0000259" key="4">
    <source>
        <dbReference type="Pfam" id="PF07859"/>
    </source>
</evidence>
<evidence type="ECO:0000313" key="6">
    <source>
        <dbReference type="EMBL" id="SEE85823.1"/>
    </source>
</evidence>
<dbReference type="Gene3D" id="2.60.120.200">
    <property type="match status" value="1"/>
</dbReference>
<sequence>MTAQISRRSLLAGGAAAAGVAAAGLCGVPFATRAAANVDESSPVVYKTATGKDLLLHRWEPEGSGARPSIVFFHGGGWRIGNWTQFEWLAQYFASRGMRAFSVEYRTEGPVPASEDAVDALNHVITHADELGVDPHRLVAAGASAGGHLAAATAFLTLPNTQAGVRPAALALLNPVTDTTGRFPAGYGRQLFDDAAHARSYSPVHHITSGGPPTLILHGTGDEVVHVDNSAQFIAAMREVGNEAELVTFDGQPHGFTNVRPLIHNPYGFEGARQLDRFLCELGFLDGHQDVRPEPGQLLSNGDFTRGLHGWSTGTGTSVRIASGTARIDQDDAAGGLSCDVTDALRARGRGAYLMGARVSDASAPVELALVVTDSAKGDTRSFPLGPVPGASSDGRIAGTREITWEGRLESARLVAKALDGGTFDLEDVTLEFLPATVMRYSMADAASGTLTDGSGFGHDVSATALTTVADGVEGVAASFDGEGSWARLKQLGRAAIPGIGIHLWLRPDAPTGQQQVILDGGDGDAPWLSLDPVGRLGTALGDAPLSDTSPLPTGEWTQVHLTLDQHEVRLSIADRVVSTSGRSTLQPGIVTLGRPVDLSQGRSGFRGDIDEVEVDDFPAPAPLVTSGITVRAAVGDLLLPGGRATAAIRALNGLDDAIRDIELSLTPPSGWASEAVPDLPRLIEAGSTAESSWSLAVPETAEPGVHTGALTLAYATGGQTARHTLQIAFTVPEVAASLPAAFTNVATSDEAGTVIGAFTDRGHSYSREALAEAGLAPGASVTGAGLTFTWPDTRLGEPDNVALGGEYVRLSGHAHALAFLGASAYSTYTASGEVFYTDGGSAPFDLTLPNWRAMNSPAGSELVASTPSTMRRGEPEEALGNIFATAIPLDPDRQLLAVRLPANERMHVFAMAAGSP</sequence>
<dbReference type="InterPro" id="IPR013783">
    <property type="entry name" value="Ig-like_fold"/>
</dbReference>
<dbReference type="GO" id="GO:0005975">
    <property type="term" value="P:carbohydrate metabolic process"/>
    <property type="evidence" value="ECO:0007669"/>
    <property type="project" value="UniProtKB-ARBA"/>
</dbReference>
<dbReference type="SUPFAM" id="SSF53474">
    <property type="entry name" value="alpha/beta-Hydrolases"/>
    <property type="match status" value="1"/>
</dbReference>
<dbReference type="GO" id="GO:0004806">
    <property type="term" value="F:triacylglycerol lipase activity"/>
    <property type="evidence" value="ECO:0007669"/>
    <property type="project" value="TreeGrafter"/>
</dbReference>
<evidence type="ECO:0000256" key="2">
    <source>
        <dbReference type="ARBA" id="ARBA00022801"/>
    </source>
</evidence>
<proteinExistence type="inferred from homology"/>
<dbReference type="RefSeq" id="WP_175477154.1">
    <property type="nucleotide sequence ID" value="NZ_FNTX01000002.1"/>
</dbReference>
<comment type="similarity">
    <text evidence="1">Belongs to the 'GDXG' lipolytic enzyme family.</text>
</comment>
<dbReference type="InterPro" id="IPR029058">
    <property type="entry name" value="AB_hydrolase_fold"/>
</dbReference>
<evidence type="ECO:0000259" key="5">
    <source>
        <dbReference type="Pfam" id="PF10633"/>
    </source>
</evidence>
<dbReference type="SUPFAM" id="SSF49899">
    <property type="entry name" value="Concanavalin A-like lectins/glucanases"/>
    <property type="match status" value="1"/>
</dbReference>
<dbReference type="PANTHER" id="PTHR48081:SF30">
    <property type="entry name" value="ACETYL-HYDROLASE LIPR-RELATED"/>
    <property type="match status" value="1"/>
</dbReference>
<dbReference type="InterPro" id="IPR001791">
    <property type="entry name" value="Laminin_G"/>
</dbReference>
<feature type="chain" id="PRO_5039499297" evidence="3">
    <location>
        <begin position="24"/>
        <end position="917"/>
    </location>
</feature>
<evidence type="ECO:0000256" key="1">
    <source>
        <dbReference type="ARBA" id="ARBA00010515"/>
    </source>
</evidence>
<dbReference type="Gene3D" id="2.60.40.10">
    <property type="entry name" value="Immunoglobulins"/>
    <property type="match status" value="1"/>
</dbReference>
<dbReference type="Pfam" id="PF13385">
    <property type="entry name" value="Laminin_G_3"/>
    <property type="match status" value="1"/>
</dbReference>
<dbReference type="AlphaFoldDB" id="A0A1H5M9J3"/>
<evidence type="ECO:0000256" key="3">
    <source>
        <dbReference type="SAM" id="SignalP"/>
    </source>
</evidence>
<dbReference type="InterPro" id="IPR013094">
    <property type="entry name" value="AB_hydrolase_3"/>
</dbReference>
<keyword evidence="3" id="KW-0732">Signal</keyword>
<protein>
    <submittedName>
        <fullName evidence="6">Acetyl esterase/lipase</fullName>
    </submittedName>
</protein>
<dbReference type="Gene3D" id="3.40.50.1820">
    <property type="entry name" value="alpha/beta hydrolase"/>
    <property type="match status" value="1"/>
</dbReference>
<dbReference type="Proteomes" id="UP000199220">
    <property type="component" value="Unassembled WGS sequence"/>
</dbReference>
<evidence type="ECO:0000313" key="7">
    <source>
        <dbReference type="Proteomes" id="UP000199220"/>
    </source>
</evidence>
<dbReference type="PROSITE" id="PS51318">
    <property type="entry name" value="TAT"/>
    <property type="match status" value="1"/>
</dbReference>
<name>A0A1H5M9J3_9MICO</name>
<dbReference type="STRING" id="648782.SAMN04488554_3226"/>